<evidence type="ECO:0000259" key="6">
    <source>
        <dbReference type="Pfam" id="PF08281"/>
    </source>
</evidence>
<evidence type="ECO:0000256" key="3">
    <source>
        <dbReference type="ARBA" id="ARBA00023082"/>
    </source>
</evidence>
<keyword evidence="2" id="KW-0805">Transcription regulation</keyword>
<accession>C6IQS1</accession>
<dbReference type="GO" id="GO:0006352">
    <property type="term" value="P:DNA-templated transcription initiation"/>
    <property type="evidence" value="ECO:0007669"/>
    <property type="project" value="InterPro"/>
</dbReference>
<dbReference type="Proteomes" id="UP000436858">
    <property type="component" value="Unassembled WGS sequence"/>
</dbReference>
<dbReference type="InterPro" id="IPR013324">
    <property type="entry name" value="RNA_pol_sigma_r3/r4-like"/>
</dbReference>
<keyword evidence="7" id="KW-0240">DNA-directed RNA polymerase</keyword>
<feature type="domain" description="RNA polymerase sigma-70 region 2" evidence="5">
    <location>
        <begin position="22"/>
        <end position="84"/>
    </location>
</feature>
<reference evidence="10" key="4">
    <citation type="submission" date="2022-10" db="EMBL/GenBank/DDBJ databases">
        <title>Human gut microbiome strain richness.</title>
        <authorList>
            <person name="Chen-Liaw A."/>
        </authorList>
    </citation>
    <scope>NUCLEOTIDE SEQUENCE</scope>
    <source>
        <strain evidence="10">1001283st1_A3_1001283B150304_161114</strain>
    </source>
</reference>
<dbReference type="AlphaFoldDB" id="A0A0P0F284"/>
<dbReference type="RefSeq" id="WP_008766886.1">
    <property type="nucleotide sequence ID" value="NZ_AP022660.1"/>
</dbReference>
<evidence type="ECO:0000313" key="11">
    <source>
        <dbReference type="EMBL" id="UYU69792.1"/>
    </source>
</evidence>
<feature type="domain" description="RNA polymerase sigma factor 70 region 4 type 2" evidence="6">
    <location>
        <begin position="122"/>
        <end position="172"/>
    </location>
</feature>
<sequence>MLNELLILTKIKAGDIKAFEELFRCYYSPLCWYAASITGRMEVAEEIVEELFYVLWKDREQLQIFQSVKNYLYRATRNQSIQYCEHEEVKERYRESVLTASSSEQVTDPHQQMEYEELQKLINNTLEKLPERRMQIFKMHRTEGKKYAEIAVQLSLSVKTVEAEMTKTLRTLRKEIENYIQMK</sequence>
<reference evidence="7 14" key="2">
    <citation type="submission" date="2020-02" db="EMBL/GenBank/DDBJ databases">
        <title>Whole-genome sequencing and comparative analysis of the genomes of Bacteroides thetaiotaomicron and Escherichia coli isolated from a healthy resident in Vietnam.</title>
        <authorList>
            <person name="Mohsin M."/>
            <person name="Tanaka K."/>
            <person name="Kawahara R."/>
            <person name="Kondo S."/>
            <person name="Noguchi H."/>
            <person name="Motooka D."/>
            <person name="Nakamura S."/>
            <person name="Khong D.T."/>
            <person name="Nguyen T.N."/>
            <person name="Tran H.T."/>
            <person name="Yamamoto Y."/>
        </authorList>
    </citation>
    <scope>NUCLEOTIDE SEQUENCE [LARGE SCALE GENOMIC DNA]</scope>
    <source>
        <strain evidence="7 14">F9-2</strain>
    </source>
</reference>
<dbReference type="Proteomes" id="UP001217776">
    <property type="component" value="Unassembled WGS sequence"/>
</dbReference>
<dbReference type="Pfam" id="PF04542">
    <property type="entry name" value="Sigma70_r2"/>
    <property type="match status" value="1"/>
</dbReference>
<dbReference type="NCBIfam" id="TIGR02937">
    <property type="entry name" value="sigma70-ECF"/>
    <property type="match status" value="1"/>
</dbReference>
<evidence type="ECO:0000259" key="5">
    <source>
        <dbReference type="Pfam" id="PF04542"/>
    </source>
</evidence>
<dbReference type="InterPro" id="IPR007627">
    <property type="entry name" value="RNA_pol_sigma70_r2"/>
</dbReference>
<dbReference type="OMA" id="CLNRIKH"/>
<dbReference type="PANTHER" id="PTHR43133">
    <property type="entry name" value="RNA POLYMERASE ECF-TYPE SIGMA FACTO"/>
    <property type="match status" value="1"/>
</dbReference>
<dbReference type="InterPro" id="IPR013249">
    <property type="entry name" value="RNA_pol_sigma70_r4_t2"/>
</dbReference>
<evidence type="ECO:0000256" key="4">
    <source>
        <dbReference type="ARBA" id="ARBA00023163"/>
    </source>
</evidence>
<dbReference type="Pfam" id="PF08281">
    <property type="entry name" value="Sigma70_r4_2"/>
    <property type="match status" value="1"/>
</dbReference>
<gene>
    <name evidence="7" type="ORF">BatF92_12120</name>
    <name evidence="9" type="ORF">GAN91_03310</name>
    <name evidence="8" type="ORF">GAN93_03845</name>
    <name evidence="11" type="ORF">KQP59_16070</name>
    <name evidence="10" type="ORF">PO127_22935</name>
</gene>
<dbReference type="SUPFAM" id="SSF88946">
    <property type="entry name" value="Sigma2 domain of RNA polymerase sigma factors"/>
    <property type="match status" value="1"/>
</dbReference>
<organism evidence="10 15">
    <name type="scientific">Bacteroides thetaiotaomicron</name>
    <dbReference type="NCBI Taxonomy" id="818"/>
    <lineage>
        <taxon>Bacteria</taxon>
        <taxon>Pseudomonadati</taxon>
        <taxon>Bacteroidota</taxon>
        <taxon>Bacteroidia</taxon>
        <taxon>Bacteroidales</taxon>
        <taxon>Bacteroidaceae</taxon>
        <taxon>Bacteroides</taxon>
    </lineage>
</organism>
<name>A0A0P0F284_BACT4</name>
<dbReference type="EMBL" id="WCRY01000002">
    <property type="protein sequence ID" value="KAB4487045.1"/>
    <property type="molecule type" value="Genomic_DNA"/>
</dbReference>
<dbReference type="GO" id="GO:0003677">
    <property type="term" value="F:DNA binding"/>
    <property type="evidence" value="ECO:0007669"/>
    <property type="project" value="InterPro"/>
</dbReference>
<comment type="similarity">
    <text evidence="1">Belongs to the sigma-70 factor family. ECF subfamily.</text>
</comment>
<dbReference type="Proteomes" id="UP000460317">
    <property type="component" value="Unassembled WGS sequence"/>
</dbReference>
<evidence type="ECO:0000256" key="2">
    <source>
        <dbReference type="ARBA" id="ARBA00023015"/>
    </source>
</evidence>
<dbReference type="InterPro" id="IPR036388">
    <property type="entry name" value="WH-like_DNA-bd_sf"/>
</dbReference>
<protein>
    <submittedName>
        <fullName evidence="7 10">RNA polymerase sigma-70 factor</fullName>
    </submittedName>
</protein>
<accession>A0A0P0F284</accession>
<keyword evidence="4" id="KW-0804">Transcription</keyword>
<dbReference type="InterPro" id="IPR039425">
    <property type="entry name" value="RNA_pol_sigma-70-like"/>
</dbReference>
<dbReference type="SUPFAM" id="SSF88659">
    <property type="entry name" value="Sigma3 and sigma4 domains of RNA polymerase sigma factors"/>
    <property type="match status" value="1"/>
</dbReference>
<dbReference type="Gene3D" id="1.10.1740.10">
    <property type="match status" value="1"/>
</dbReference>
<keyword evidence="3" id="KW-0731">Sigma factor</keyword>
<evidence type="ECO:0000313" key="10">
    <source>
        <dbReference type="EMBL" id="MDC2238604.1"/>
    </source>
</evidence>
<evidence type="ECO:0000313" key="7">
    <source>
        <dbReference type="EMBL" id="BCA49270.1"/>
    </source>
</evidence>
<dbReference type="GO" id="GO:0016987">
    <property type="term" value="F:sigma factor activity"/>
    <property type="evidence" value="ECO:0007669"/>
    <property type="project" value="UniProtKB-KW"/>
</dbReference>
<dbReference type="GO" id="GO:0000428">
    <property type="term" value="C:DNA-directed RNA polymerase complex"/>
    <property type="evidence" value="ECO:0007669"/>
    <property type="project" value="UniProtKB-KW"/>
</dbReference>
<dbReference type="KEGG" id="btho:Btheta7330_03349"/>
<dbReference type="InterPro" id="IPR014327">
    <property type="entry name" value="RNA_pol_sigma70_bacteroid"/>
</dbReference>
<reference evidence="12 13" key="1">
    <citation type="journal article" date="2019" name="Nat. Med.">
        <title>A library of human gut bacterial isolates paired with longitudinal multiomics data enables mechanistic microbiome research.</title>
        <authorList>
            <person name="Poyet M."/>
            <person name="Groussin M."/>
            <person name="Gibbons S.M."/>
            <person name="Avila-Pacheco J."/>
            <person name="Jiang X."/>
            <person name="Kearney S.M."/>
            <person name="Perrotta A.R."/>
            <person name="Berdy B."/>
            <person name="Zhao S."/>
            <person name="Lieberman T.D."/>
            <person name="Swanson P.K."/>
            <person name="Smith M."/>
            <person name="Roesemann S."/>
            <person name="Alexander J.E."/>
            <person name="Rich S.A."/>
            <person name="Livny J."/>
            <person name="Vlamakis H."/>
            <person name="Clish C."/>
            <person name="Bullock K."/>
            <person name="Deik A."/>
            <person name="Scott J."/>
            <person name="Pierce K.A."/>
            <person name="Xavier R.J."/>
            <person name="Alm E.J."/>
        </authorList>
    </citation>
    <scope>NUCLEOTIDE SEQUENCE [LARGE SCALE GENOMIC DNA]</scope>
    <source>
        <strain evidence="9 12">BIOML-A162</strain>
        <strain evidence="8 13">BIOML-A165</strain>
    </source>
</reference>
<dbReference type="Proteomes" id="UP000500882">
    <property type="component" value="Chromosome"/>
</dbReference>
<evidence type="ECO:0000313" key="9">
    <source>
        <dbReference type="EMBL" id="KAB4487045.1"/>
    </source>
</evidence>
<dbReference type="NCBIfam" id="TIGR02985">
    <property type="entry name" value="Sig70_bacteroi1"/>
    <property type="match status" value="1"/>
</dbReference>
<dbReference type="EMBL" id="CP083681">
    <property type="protein sequence ID" value="UYU69792.1"/>
    <property type="molecule type" value="Genomic_DNA"/>
</dbReference>
<evidence type="ECO:0000313" key="12">
    <source>
        <dbReference type="Proteomes" id="UP000436858"/>
    </source>
</evidence>
<dbReference type="Proteomes" id="UP001156216">
    <property type="component" value="Chromosome"/>
</dbReference>
<dbReference type="EMBL" id="JAQNVG010000054">
    <property type="protein sequence ID" value="MDC2238604.1"/>
    <property type="molecule type" value="Genomic_DNA"/>
</dbReference>
<evidence type="ECO:0000313" key="8">
    <source>
        <dbReference type="EMBL" id="KAB4454801.1"/>
    </source>
</evidence>
<dbReference type="GeneID" id="60925816"/>
<dbReference type="PANTHER" id="PTHR43133:SF46">
    <property type="entry name" value="RNA POLYMERASE SIGMA-70 FACTOR ECF SUBFAMILY"/>
    <property type="match status" value="1"/>
</dbReference>
<dbReference type="EMBL" id="WCSB01000002">
    <property type="protein sequence ID" value="KAB4454801.1"/>
    <property type="molecule type" value="Genomic_DNA"/>
</dbReference>
<proteinExistence type="inferred from homology"/>
<evidence type="ECO:0000256" key="1">
    <source>
        <dbReference type="ARBA" id="ARBA00010641"/>
    </source>
</evidence>
<reference evidence="11" key="3">
    <citation type="submission" date="2021-06" db="EMBL/GenBank/DDBJ databases">
        <title>Interrogation of the integrated mobile genetic elements in gut-associated Bacteroides with a consensus prediction approach.</title>
        <authorList>
            <person name="Campbell D.E."/>
            <person name="Leigh J.R."/>
            <person name="Kim T."/>
            <person name="England W."/>
            <person name="Whitaker R.J."/>
            <person name="Degnan P.H."/>
        </authorList>
    </citation>
    <scope>NUCLEOTIDE SEQUENCE</scope>
    <source>
        <strain evidence="11">VPI-BTDOT2</strain>
    </source>
</reference>
<dbReference type="Gene3D" id="1.10.10.10">
    <property type="entry name" value="Winged helix-like DNA-binding domain superfamily/Winged helix DNA-binding domain"/>
    <property type="match status" value="1"/>
</dbReference>
<evidence type="ECO:0000313" key="13">
    <source>
        <dbReference type="Proteomes" id="UP000460317"/>
    </source>
</evidence>
<evidence type="ECO:0000313" key="15">
    <source>
        <dbReference type="Proteomes" id="UP001217776"/>
    </source>
</evidence>
<dbReference type="DNASU" id="1073154"/>
<evidence type="ECO:0000313" key="14">
    <source>
        <dbReference type="Proteomes" id="UP000500882"/>
    </source>
</evidence>
<dbReference type="EMBL" id="AP022660">
    <property type="protein sequence ID" value="BCA49270.1"/>
    <property type="molecule type" value="Genomic_DNA"/>
</dbReference>
<dbReference type="InterPro" id="IPR014284">
    <property type="entry name" value="RNA_pol_sigma-70_dom"/>
</dbReference>
<dbReference type="InterPro" id="IPR013325">
    <property type="entry name" value="RNA_pol_sigma_r2"/>
</dbReference>